<dbReference type="Proteomes" id="UP000304928">
    <property type="component" value="Unassembled WGS sequence"/>
</dbReference>
<evidence type="ECO:0000313" key="2">
    <source>
        <dbReference type="Proteomes" id="UP000304928"/>
    </source>
</evidence>
<comment type="caution">
    <text evidence="1">The sequence shown here is derived from an EMBL/GenBank/DDBJ whole genome shotgun (WGS) entry which is preliminary data.</text>
</comment>
<name>A0A4S9AV50_AURPU</name>
<protein>
    <submittedName>
        <fullName evidence="1">Uncharacterized protein</fullName>
    </submittedName>
</protein>
<accession>A0A4S9AV50</accession>
<dbReference type="Pfam" id="PF07065">
    <property type="entry name" value="D123"/>
    <property type="match status" value="1"/>
</dbReference>
<dbReference type="AlphaFoldDB" id="A0A4S9AV50"/>
<dbReference type="EMBL" id="QZAR01000246">
    <property type="protein sequence ID" value="THW84020.1"/>
    <property type="molecule type" value="Genomic_DNA"/>
</dbReference>
<evidence type="ECO:0000313" key="1">
    <source>
        <dbReference type="EMBL" id="THW84020.1"/>
    </source>
</evidence>
<organism evidence="1 2">
    <name type="scientific">Aureobasidium pullulans</name>
    <name type="common">Black yeast</name>
    <name type="synonym">Pullularia pullulans</name>
    <dbReference type="NCBI Taxonomy" id="5580"/>
    <lineage>
        <taxon>Eukaryota</taxon>
        <taxon>Fungi</taxon>
        <taxon>Dikarya</taxon>
        <taxon>Ascomycota</taxon>
        <taxon>Pezizomycotina</taxon>
        <taxon>Dothideomycetes</taxon>
        <taxon>Dothideomycetidae</taxon>
        <taxon>Dothideales</taxon>
        <taxon>Saccotheciaceae</taxon>
        <taxon>Aureobasidium</taxon>
    </lineage>
</organism>
<proteinExistence type="predicted"/>
<dbReference type="InterPro" id="IPR009772">
    <property type="entry name" value="CDC123"/>
</dbReference>
<sequence>MRSNADIHRRLREKRQPVQPLNHTILTTTTVQILRPYDPGDLATSTISQALRSYRPLRSDRPYDSYIFRLVRSHHKMERTVTTHCDNGLTITTYDASVITKDCSPALFNSCMATDEEIATLRNIVGPDTPLSEPPRGMYSFSHFAALVQRSQNLDKDKNIICTAVLPISLAKEIISAQTSYLITGIISATTLEDIKLAFLTSKPLSNLVTKLQTGKKWFVRMDDCSPKDSEKQNLPISSISELILCLSTSNRARGDFEAHIQDEKPIHLFLHPWDVTMNQSVEFRCFVPPWKSQNARITAISQYHWHLPFPSDDFTPRVVIDLAVKFATASLGDILATALEKGIYKDLKTWGFSFDIVVKGICPARGNVEMVEVNPFGARSGCGSCLFHWERDGSVLYGGKEGVEVRILI</sequence>
<gene>
    <name evidence="1" type="ORF">D6D15_09173</name>
</gene>
<reference evidence="1 2" key="1">
    <citation type="submission" date="2018-10" db="EMBL/GenBank/DDBJ databases">
        <title>Fifty Aureobasidium pullulans genomes reveal a recombining polyextremotolerant generalist.</title>
        <authorList>
            <person name="Gostincar C."/>
            <person name="Turk M."/>
            <person name="Zajc J."/>
            <person name="Gunde-Cimerman N."/>
        </authorList>
    </citation>
    <scope>NUCLEOTIDE SEQUENCE [LARGE SCALE GENOMIC DNA]</scope>
    <source>
        <strain evidence="1 2">EXF-10507</strain>
    </source>
</reference>